<accession>D2A2Y1</accession>
<dbReference type="AlphaFoldDB" id="D2A2Y1"/>
<gene>
    <name evidence="1" type="primary">GLEAN_07605</name>
    <name evidence="1" type="ORF">TcasGA2_TC007605</name>
</gene>
<dbReference type="HOGENOM" id="CLU_3126933_0_0_1"/>
<organism evidence="1 2">
    <name type="scientific">Tribolium castaneum</name>
    <name type="common">Red flour beetle</name>
    <dbReference type="NCBI Taxonomy" id="7070"/>
    <lineage>
        <taxon>Eukaryota</taxon>
        <taxon>Metazoa</taxon>
        <taxon>Ecdysozoa</taxon>
        <taxon>Arthropoda</taxon>
        <taxon>Hexapoda</taxon>
        <taxon>Insecta</taxon>
        <taxon>Pterygota</taxon>
        <taxon>Neoptera</taxon>
        <taxon>Endopterygota</taxon>
        <taxon>Coleoptera</taxon>
        <taxon>Polyphaga</taxon>
        <taxon>Cucujiformia</taxon>
        <taxon>Tenebrionidae</taxon>
        <taxon>Tenebrionidae incertae sedis</taxon>
        <taxon>Tribolium</taxon>
    </lineage>
</organism>
<name>D2A2Y1_TRICA</name>
<evidence type="ECO:0000313" key="1">
    <source>
        <dbReference type="EMBL" id="EFA01984.1"/>
    </source>
</evidence>
<reference evidence="1 2" key="2">
    <citation type="journal article" date="2010" name="Nucleic Acids Res.">
        <title>BeetleBase in 2010: revisions to provide comprehensive genomic information for Tribolium castaneum.</title>
        <authorList>
            <person name="Kim H.S."/>
            <person name="Murphy T."/>
            <person name="Xia J."/>
            <person name="Caragea D."/>
            <person name="Park Y."/>
            <person name="Beeman R.W."/>
            <person name="Lorenzen M.D."/>
            <person name="Butcher S."/>
            <person name="Manak J.R."/>
            <person name="Brown S.J."/>
        </authorList>
    </citation>
    <scope>GENOME REANNOTATION</scope>
    <source>
        <strain evidence="1 2">Georgia GA2</strain>
    </source>
</reference>
<keyword evidence="2" id="KW-1185">Reference proteome</keyword>
<reference evidence="1 2" key="1">
    <citation type="journal article" date="2008" name="Nature">
        <title>The genome of the model beetle and pest Tribolium castaneum.</title>
        <authorList>
            <consortium name="Tribolium Genome Sequencing Consortium"/>
            <person name="Richards S."/>
            <person name="Gibbs R.A."/>
            <person name="Weinstock G.M."/>
            <person name="Brown S.J."/>
            <person name="Denell R."/>
            <person name="Beeman R.W."/>
            <person name="Gibbs R."/>
            <person name="Beeman R.W."/>
            <person name="Brown S.J."/>
            <person name="Bucher G."/>
            <person name="Friedrich M."/>
            <person name="Grimmelikhuijzen C.J."/>
            <person name="Klingler M."/>
            <person name="Lorenzen M."/>
            <person name="Richards S."/>
            <person name="Roth S."/>
            <person name="Schroder R."/>
            <person name="Tautz D."/>
            <person name="Zdobnov E.M."/>
            <person name="Muzny D."/>
            <person name="Gibbs R.A."/>
            <person name="Weinstock G.M."/>
            <person name="Attaway T."/>
            <person name="Bell S."/>
            <person name="Buhay C.J."/>
            <person name="Chandrabose M.N."/>
            <person name="Chavez D."/>
            <person name="Clerk-Blankenburg K.P."/>
            <person name="Cree A."/>
            <person name="Dao M."/>
            <person name="Davis C."/>
            <person name="Chacko J."/>
            <person name="Dinh H."/>
            <person name="Dugan-Rocha S."/>
            <person name="Fowler G."/>
            <person name="Garner T.T."/>
            <person name="Garnes J."/>
            <person name="Gnirke A."/>
            <person name="Hawes A."/>
            <person name="Hernandez J."/>
            <person name="Hines S."/>
            <person name="Holder M."/>
            <person name="Hume J."/>
            <person name="Jhangiani S.N."/>
            <person name="Joshi V."/>
            <person name="Khan Z.M."/>
            <person name="Jackson L."/>
            <person name="Kovar C."/>
            <person name="Kowis A."/>
            <person name="Lee S."/>
            <person name="Lewis L.R."/>
            <person name="Margolis J."/>
            <person name="Morgan M."/>
            <person name="Nazareth L.V."/>
            <person name="Nguyen N."/>
            <person name="Okwuonu G."/>
            <person name="Parker D."/>
            <person name="Richards S."/>
            <person name="Ruiz S.J."/>
            <person name="Santibanez J."/>
            <person name="Savard J."/>
            <person name="Scherer S.E."/>
            <person name="Schneider B."/>
            <person name="Sodergren E."/>
            <person name="Tautz D."/>
            <person name="Vattahil S."/>
            <person name="Villasana D."/>
            <person name="White C.S."/>
            <person name="Wright R."/>
            <person name="Park Y."/>
            <person name="Beeman R.W."/>
            <person name="Lord J."/>
            <person name="Oppert B."/>
            <person name="Lorenzen M."/>
            <person name="Brown S."/>
            <person name="Wang L."/>
            <person name="Savard J."/>
            <person name="Tautz D."/>
            <person name="Richards S."/>
            <person name="Weinstock G."/>
            <person name="Gibbs R.A."/>
            <person name="Liu Y."/>
            <person name="Worley K."/>
            <person name="Weinstock G."/>
            <person name="Elsik C.G."/>
            <person name="Reese J.T."/>
            <person name="Elhaik E."/>
            <person name="Landan G."/>
            <person name="Graur D."/>
            <person name="Arensburger P."/>
            <person name="Atkinson P."/>
            <person name="Beeman R.W."/>
            <person name="Beidler J."/>
            <person name="Brown S.J."/>
            <person name="Demuth J.P."/>
            <person name="Drury D.W."/>
            <person name="Du Y.Z."/>
            <person name="Fujiwara H."/>
            <person name="Lorenzen M."/>
            <person name="Maselli V."/>
            <person name="Osanai M."/>
            <person name="Park Y."/>
            <person name="Robertson H.M."/>
            <person name="Tu Z."/>
            <person name="Wang J.J."/>
            <person name="Wang S."/>
            <person name="Richards S."/>
            <person name="Song H."/>
            <person name="Zhang L."/>
            <person name="Sodergren E."/>
            <person name="Werner D."/>
            <person name="Stanke M."/>
            <person name="Morgenstern B."/>
            <person name="Solovyev V."/>
            <person name="Kosarev P."/>
            <person name="Brown G."/>
            <person name="Chen H.C."/>
            <person name="Ermolaeva O."/>
            <person name="Hlavina W."/>
            <person name="Kapustin Y."/>
            <person name="Kiryutin B."/>
            <person name="Kitts P."/>
            <person name="Maglott D."/>
            <person name="Pruitt K."/>
            <person name="Sapojnikov V."/>
            <person name="Souvorov A."/>
            <person name="Mackey A.J."/>
            <person name="Waterhouse R.M."/>
            <person name="Wyder S."/>
            <person name="Zdobnov E.M."/>
            <person name="Zdobnov E.M."/>
            <person name="Wyder S."/>
            <person name="Kriventseva E.V."/>
            <person name="Kadowaki T."/>
            <person name="Bork P."/>
            <person name="Aranda M."/>
            <person name="Bao R."/>
            <person name="Beermann A."/>
            <person name="Berns N."/>
            <person name="Bolognesi R."/>
            <person name="Bonneton F."/>
            <person name="Bopp D."/>
            <person name="Brown S.J."/>
            <person name="Bucher G."/>
            <person name="Butts T."/>
            <person name="Chaumot A."/>
            <person name="Denell R.E."/>
            <person name="Ferrier D.E."/>
            <person name="Friedrich M."/>
            <person name="Gordon C.M."/>
            <person name="Jindra M."/>
            <person name="Klingler M."/>
            <person name="Lan Q."/>
            <person name="Lattorff H.M."/>
            <person name="Laudet V."/>
            <person name="von Levetsow C."/>
            <person name="Liu Z."/>
            <person name="Lutz R."/>
            <person name="Lynch J.A."/>
            <person name="da Fonseca R.N."/>
            <person name="Posnien N."/>
            <person name="Reuter R."/>
            <person name="Roth S."/>
            <person name="Savard J."/>
            <person name="Schinko J.B."/>
            <person name="Schmitt C."/>
            <person name="Schoppmeier M."/>
            <person name="Schroder R."/>
            <person name="Shippy T.D."/>
            <person name="Simonnet F."/>
            <person name="Marques-Souza H."/>
            <person name="Tautz D."/>
            <person name="Tomoyasu Y."/>
            <person name="Trauner J."/>
            <person name="Van der Zee M."/>
            <person name="Vervoort M."/>
            <person name="Wittkopp N."/>
            <person name="Wimmer E.A."/>
            <person name="Yang X."/>
            <person name="Jones A.K."/>
            <person name="Sattelle D.B."/>
            <person name="Ebert P.R."/>
            <person name="Nelson D."/>
            <person name="Scott J.G."/>
            <person name="Beeman R.W."/>
            <person name="Muthukrishnan S."/>
            <person name="Kramer K.J."/>
            <person name="Arakane Y."/>
            <person name="Beeman R.W."/>
            <person name="Zhu Q."/>
            <person name="Hogenkamp D."/>
            <person name="Dixit R."/>
            <person name="Oppert B."/>
            <person name="Jiang H."/>
            <person name="Zou Z."/>
            <person name="Marshall J."/>
            <person name="Elpidina E."/>
            <person name="Vinokurov K."/>
            <person name="Oppert C."/>
            <person name="Zou Z."/>
            <person name="Evans J."/>
            <person name="Lu Z."/>
            <person name="Zhao P."/>
            <person name="Sumathipala N."/>
            <person name="Altincicek B."/>
            <person name="Vilcinskas A."/>
            <person name="Williams M."/>
            <person name="Hultmark D."/>
            <person name="Hetru C."/>
            <person name="Jiang H."/>
            <person name="Grimmelikhuijzen C.J."/>
            <person name="Hauser F."/>
            <person name="Cazzamali G."/>
            <person name="Williamson M."/>
            <person name="Park Y."/>
            <person name="Li B."/>
            <person name="Tanaka Y."/>
            <person name="Predel R."/>
            <person name="Neupert S."/>
            <person name="Schachtner J."/>
            <person name="Verleyen P."/>
            <person name="Raible F."/>
            <person name="Bork P."/>
            <person name="Friedrich M."/>
            <person name="Walden K.K."/>
            <person name="Robertson H.M."/>
            <person name="Angeli S."/>
            <person name="Foret S."/>
            <person name="Bucher G."/>
            <person name="Schuetz S."/>
            <person name="Maleszka R."/>
            <person name="Wimmer E.A."/>
            <person name="Beeman R.W."/>
            <person name="Lorenzen M."/>
            <person name="Tomoyasu Y."/>
            <person name="Miller S.C."/>
            <person name="Grossmann D."/>
            <person name="Bucher G."/>
        </authorList>
    </citation>
    <scope>NUCLEOTIDE SEQUENCE [LARGE SCALE GENOMIC DNA]</scope>
    <source>
        <strain evidence="1 2">Georgia GA2</strain>
    </source>
</reference>
<protein>
    <submittedName>
        <fullName evidence="1">Uncharacterized protein</fullName>
    </submittedName>
</protein>
<dbReference type="InParanoid" id="D2A2Y1"/>
<dbReference type="EMBL" id="KQ971338">
    <property type="protein sequence ID" value="EFA01984.1"/>
    <property type="molecule type" value="Genomic_DNA"/>
</dbReference>
<dbReference type="Proteomes" id="UP000007266">
    <property type="component" value="Linkage group 4"/>
</dbReference>
<sequence length="50" mass="5416">MFSVPPINNQRTVTRYSTHSLITLGVPALLQAPALDLMGTRLEKTPPLVG</sequence>
<proteinExistence type="predicted"/>
<evidence type="ECO:0000313" key="2">
    <source>
        <dbReference type="Proteomes" id="UP000007266"/>
    </source>
</evidence>